<proteinExistence type="predicted"/>
<feature type="transmembrane region" description="Helical" evidence="2">
    <location>
        <begin position="113"/>
        <end position="134"/>
    </location>
</feature>
<dbReference type="Pfam" id="PF13464">
    <property type="entry name" value="RodZ_C"/>
    <property type="match status" value="1"/>
</dbReference>
<evidence type="ECO:0000259" key="3">
    <source>
        <dbReference type="Pfam" id="PF13464"/>
    </source>
</evidence>
<dbReference type="SUPFAM" id="SSF47413">
    <property type="entry name" value="lambda repressor-like DNA-binding domains"/>
    <property type="match status" value="1"/>
</dbReference>
<comment type="caution">
    <text evidence="4">The sequence shown here is derived from an EMBL/GenBank/DDBJ whole genome shotgun (WGS) entry which is preliminary data.</text>
</comment>
<evidence type="ECO:0000256" key="2">
    <source>
        <dbReference type="SAM" id="Phobius"/>
    </source>
</evidence>
<dbReference type="InterPro" id="IPR025194">
    <property type="entry name" value="RodZ-like_C"/>
</dbReference>
<dbReference type="EMBL" id="JBHRXZ010000024">
    <property type="protein sequence ID" value="MFC3609090.1"/>
    <property type="molecule type" value="Genomic_DNA"/>
</dbReference>
<dbReference type="PANTHER" id="PTHR34475:SF1">
    <property type="entry name" value="CYTOSKELETON PROTEIN RODZ"/>
    <property type="match status" value="1"/>
</dbReference>
<dbReference type="Pfam" id="PF13413">
    <property type="entry name" value="HTH_25"/>
    <property type="match status" value="1"/>
</dbReference>
<dbReference type="InterPro" id="IPR010982">
    <property type="entry name" value="Lambda_DNA-bd_dom_sf"/>
</dbReference>
<dbReference type="InterPro" id="IPR050400">
    <property type="entry name" value="Bact_Cytoskel_RodZ"/>
</dbReference>
<keyword evidence="2" id="KW-0472">Membrane</keyword>
<keyword evidence="5" id="KW-1185">Reference proteome</keyword>
<gene>
    <name evidence="4" type="ORF">ACFOMF_15010</name>
</gene>
<dbReference type="Gene3D" id="1.10.260.40">
    <property type="entry name" value="lambda repressor-like DNA-binding domains"/>
    <property type="match status" value="1"/>
</dbReference>
<dbReference type="CDD" id="cd00093">
    <property type="entry name" value="HTH_XRE"/>
    <property type="match status" value="1"/>
</dbReference>
<dbReference type="InterPro" id="IPR001387">
    <property type="entry name" value="Cro/C1-type_HTH"/>
</dbReference>
<sequence length="338" mass="35249">MTPPPSDMTNAAGAVNPGDTLREAREAQGLPLSVVSLQLNLSERALSQIEAGDFSSLPGHTFARGYVRAYAKLLGLDQARLVLEFDRYSGADASGSRVQALGRIDEPVRLSALGLRFFSFLLLVGLGVLGFLVWQDSRAPLPYEQSPAEMGHIEVEGADGTTQIHPLDEPEDMAVIDARVAPQAPMDPAVAMPDELGGSSLEGATAGAGEQAPAALDEAGEALAEPSAIAAEAAPVALPPAVEAPVVPTVTDAAGEDSSLASLELRFSAECWTRVTAADGTVLLNALVPSGMVRVLQGQPPFSVVLGFARGVEVIYNGNAVDLAPYRRGETARFQLGR</sequence>
<evidence type="ECO:0000313" key="4">
    <source>
        <dbReference type="EMBL" id="MFC3609090.1"/>
    </source>
</evidence>
<name>A0ABV7T9N2_9GAMM</name>
<keyword evidence="2" id="KW-1133">Transmembrane helix</keyword>
<keyword evidence="2" id="KW-0812">Transmembrane</keyword>
<feature type="region of interest" description="Disordered" evidence="1">
    <location>
        <begin position="194"/>
        <end position="215"/>
    </location>
</feature>
<feature type="domain" description="Cytoskeleton protein RodZ-like C-terminal" evidence="3">
    <location>
        <begin position="264"/>
        <end position="334"/>
    </location>
</feature>
<evidence type="ECO:0000256" key="1">
    <source>
        <dbReference type="SAM" id="MobiDB-lite"/>
    </source>
</evidence>
<reference evidence="5" key="1">
    <citation type="journal article" date="2019" name="Int. J. Syst. Evol. Microbiol.">
        <title>The Global Catalogue of Microorganisms (GCM) 10K type strain sequencing project: providing services to taxonomists for standard genome sequencing and annotation.</title>
        <authorList>
            <consortium name="The Broad Institute Genomics Platform"/>
            <consortium name="The Broad Institute Genome Sequencing Center for Infectious Disease"/>
            <person name="Wu L."/>
            <person name="Ma J."/>
        </authorList>
    </citation>
    <scope>NUCLEOTIDE SEQUENCE [LARGE SCALE GENOMIC DNA]</scope>
    <source>
        <strain evidence="5">KCTC 42447</strain>
    </source>
</reference>
<dbReference type="Proteomes" id="UP001595630">
    <property type="component" value="Unassembled WGS sequence"/>
</dbReference>
<protein>
    <submittedName>
        <fullName evidence="4">Helix-turn-helix domain-containing protein</fullName>
    </submittedName>
</protein>
<evidence type="ECO:0000313" key="5">
    <source>
        <dbReference type="Proteomes" id="UP001595630"/>
    </source>
</evidence>
<accession>A0ABV7T9N2</accession>
<organism evidence="4 5">
    <name type="scientific">Stutzerimonas tarimensis</name>
    <dbReference type="NCBI Taxonomy" id="1507735"/>
    <lineage>
        <taxon>Bacteria</taxon>
        <taxon>Pseudomonadati</taxon>
        <taxon>Pseudomonadota</taxon>
        <taxon>Gammaproteobacteria</taxon>
        <taxon>Pseudomonadales</taxon>
        <taxon>Pseudomonadaceae</taxon>
        <taxon>Stutzerimonas</taxon>
    </lineage>
</organism>
<feature type="compositionally biased region" description="Low complexity" evidence="1">
    <location>
        <begin position="203"/>
        <end position="215"/>
    </location>
</feature>
<dbReference type="PANTHER" id="PTHR34475">
    <property type="match status" value="1"/>
</dbReference>